<name>K0NP25_DESTT</name>
<keyword evidence="2" id="KW-1185">Reference proteome</keyword>
<evidence type="ECO:0000313" key="2">
    <source>
        <dbReference type="Proteomes" id="UP000007347"/>
    </source>
</evidence>
<dbReference type="AlphaFoldDB" id="K0NP25"/>
<dbReference type="KEGG" id="dto:TOL2_C42740"/>
<dbReference type="STRING" id="651182.TOL2_C42740"/>
<evidence type="ECO:0000313" key="1">
    <source>
        <dbReference type="EMBL" id="CCK82430.1"/>
    </source>
</evidence>
<accession>K0NP25</accession>
<protein>
    <submittedName>
        <fullName evidence="1">Conserved uncharacterized protein</fullName>
    </submittedName>
</protein>
<dbReference type="Proteomes" id="UP000007347">
    <property type="component" value="Chromosome"/>
</dbReference>
<dbReference type="EMBL" id="FO203503">
    <property type="protein sequence ID" value="CCK82430.1"/>
    <property type="molecule type" value="Genomic_DNA"/>
</dbReference>
<proteinExistence type="predicted"/>
<sequence>MIIRFEKKGNYTTIPNEILNNPNLSAKAKGILVQLLSKPDSWRLNVKYLVNTNKEGHYAVRAAIKELEDQNYIHRIVTREKGKITGTEYLICDRVTSRANAEALFCGSPCNENIDQYPDLGSGKEQAHQENEPAALDENCLDLCSDTPLPGKEENETDISPTPVEITASKETRIEDNRIQVIKMQKTTPIINTDNKQILRVTTTATPEPESKPDIKTEADQVKQPSSCSSESLCELIPEKHRKPMVMTFVNRALNAYTAPEIKEAIAYTAGNVRGGSMQFKAYLDKTLKNKWAEGYLDSIPDQQELSWWEPGGFNGFSGRMPNGTITGSARTDSNLIACQQFIESYSRRAEA</sequence>
<organism evidence="1 2">
    <name type="scientific">Desulfobacula toluolica (strain DSM 7467 / Tol2)</name>
    <dbReference type="NCBI Taxonomy" id="651182"/>
    <lineage>
        <taxon>Bacteria</taxon>
        <taxon>Pseudomonadati</taxon>
        <taxon>Thermodesulfobacteriota</taxon>
        <taxon>Desulfobacteria</taxon>
        <taxon>Desulfobacterales</taxon>
        <taxon>Desulfobacteraceae</taxon>
        <taxon>Desulfobacula</taxon>
    </lineage>
</organism>
<dbReference type="OrthoDB" id="5418093at2"/>
<gene>
    <name evidence="1" type="ordered locus">TOL2_C42740</name>
</gene>
<reference evidence="1 2" key="1">
    <citation type="journal article" date="2013" name="Environ. Microbiol.">
        <title>Complete genome, catabolic sub-proteomes and key-metabolites of Desulfobacula toluolica Tol2, a marine, aromatic compound-degrading, sulfate-reducing bacterium.</title>
        <authorList>
            <person name="Wohlbrand L."/>
            <person name="Jacob J.H."/>
            <person name="Kube M."/>
            <person name="Mussmann M."/>
            <person name="Jarling R."/>
            <person name="Beck A."/>
            <person name="Amann R."/>
            <person name="Wilkes H."/>
            <person name="Reinhardt R."/>
            <person name="Rabus R."/>
        </authorList>
    </citation>
    <scope>NUCLEOTIDE SEQUENCE [LARGE SCALE GENOMIC DNA]</scope>
    <source>
        <strain evidence="2">DSM 7467 / Tol2</strain>
    </source>
</reference>
<dbReference type="RefSeq" id="WP_014959610.1">
    <property type="nucleotide sequence ID" value="NC_018645.1"/>
</dbReference>
<dbReference type="HOGENOM" id="CLU_786931_0_0_7"/>